<sequence>FSFFLLIFWLKWNQTGSKQVLSELGNTFPLFSIYGRHLNELLVLQEAKDAATFFSEKNCSEELLHLIYRWPMTYVFSHR</sequence>
<keyword evidence="3" id="KW-1185">Reference proteome</keyword>
<evidence type="ECO:0000313" key="3">
    <source>
        <dbReference type="Proteomes" id="UP000694562"/>
    </source>
</evidence>
<reference evidence="2" key="1">
    <citation type="submission" date="2025-08" db="UniProtKB">
        <authorList>
            <consortium name="Ensembl"/>
        </authorList>
    </citation>
    <scope>IDENTIFICATION</scope>
</reference>
<accession>A0A8C4V2U0</accession>
<organism evidence="2 3">
    <name type="scientific">Falco tinnunculus</name>
    <name type="common">Common kestrel</name>
    <dbReference type="NCBI Taxonomy" id="100819"/>
    <lineage>
        <taxon>Eukaryota</taxon>
        <taxon>Metazoa</taxon>
        <taxon>Chordata</taxon>
        <taxon>Craniata</taxon>
        <taxon>Vertebrata</taxon>
        <taxon>Euteleostomi</taxon>
        <taxon>Archelosauria</taxon>
        <taxon>Archosauria</taxon>
        <taxon>Dinosauria</taxon>
        <taxon>Saurischia</taxon>
        <taxon>Theropoda</taxon>
        <taxon>Coelurosauria</taxon>
        <taxon>Aves</taxon>
        <taxon>Neognathae</taxon>
        <taxon>Neoaves</taxon>
        <taxon>Telluraves</taxon>
        <taxon>Australaves</taxon>
        <taxon>Falconiformes</taxon>
        <taxon>Falconidae</taxon>
        <taxon>Falco</taxon>
    </lineage>
</organism>
<name>A0A8C4V2U0_FALTI</name>
<dbReference type="Proteomes" id="UP000694562">
    <property type="component" value="Unplaced"/>
</dbReference>
<protein>
    <submittedName>
        <fullName evidence="2">Uncharacterized protein</fullName>
    </submittedName>
</protein>
<evidence type="ECO:0000313" key="2">
    <source>
        <dbReference type="Ensembl" id="ENSFTIP00000021066.1"/>
    </source>
</evidence>
<proteinExistence type="predicted"/>
<feature type="chain" id="PRO_5034148760" evidence="1">
    <location>
        <begin position="18"/>
        <end position="79"/>
    </location>
</feature>
<dbReference type="Ensembl" id="ENSFTIT00000021946.1">
    <property type="protein sequence ID" value="ENSFTIP00000021066.1"/>
    <property type="gene ID" value="ENSFTIG00000013704.1"/>
</dbReference>
<keyword evidence="1" id="KW-0732">Signal</keyword>
<evidence type="ECO:0000256" key="1">
    <source>
        <dbReference type="SAM" id="SignalP"/>
    </source>
</evidence>
<dbReference type="AlphaFoldDB" id="A0A8C4V2U0"/>
<reference evidence="2" key="2">
    <citation type="submission" date="2025-09" db="UniProtKB">
        <authorList>
            <consortium name="Ensembl"/>
        </authorList>
    </citation>
    <scope>IDENTIFICATION</scope>
</reference>
<feature type="signal peptide" evidence="1">
    <location>
        <begin position="1"/>
        <end position="17"/>
    </location>
</feature>